<keyword evidence="1" id="KW-0175">Coiled coil</keyword>
<accession>A0A8S2UBT1</accession>
<feature type="compositionally biased region" description="Basic residues" evidence="2">
    <location>
        <begin position="1"/>
        <end position="10"/>
    </location>
</feature>
<evidence type="ECO:0000256" key="2">
    <source>
        <dbReference type="SAM" id="MobiDB-lite"/>
    </source>
</evidence>
<name>A0A8S2UBT1_9BILA</name>
<gene>
    <name evidence="3" type="ORF">SMN809_LOCUS27577</name>
</gene>
<evidence type="ECO:0000256" key="1">
    <source>
        <dbReference type="SAM" id="Coils"/>
    </source>
</evidence>
<dbReference type="SUPFAM" id="SSF46966">
    <property type="entry name" value="Spectrin repeat"/>
    <property type="match status" value="1"/>
</dbReference>
<dbReference type="Proteomes" id="UP000676336">
    <property type="component" value="Unassembled WGS sequence"/>
</dbReference>
<feature type="non-terminal residue" evidence="3">
    <location>
        <position position="301"/>
    </location>
</feature>
<evidence type="ECO:0000313" key="4">
    <source>
        <dbReference type="Proteomes" id="UP000676336"/>
    </source>
</evidence>
<feature type="compositionally biased region" description="Polar residues" evidence="2">
    <location>
        <begin position="56"/>
        <end position="71"/>
    </location>
</feature>
<feature type="region of interest" description="Disordered" evidence="2">
    <location>
        <begin position="1"/>
        <end position="76"/>
    </location>
</feature>
<dbReference type="EMBL" id="CAJOBI010043429">
    <property type="protein sequence ID" value="CAF4335706.1"/>
    <property type="molecule type" value="Genomic_DNA"/>
</dbReference>
<feature type="coiled-coil region" evidence="1">
    <location>
        <begin position="169"/>
        <end position="244"/>
    </location>
</feature>
<comment type="caution">
    <text evidence="3">The sequence shown here is derived from an EMBL/GenBank/DDBJ whole genome shotgun (WGS) entry which is preliminary data.</text>
</comment>
<organism evidence="3 4">
    <name type="scientific">Rotaria magnacalcarata</name>
    <dbReference type="NCBI Taxonomy" id="392030"/>
    <lineage>
        <taxon>Eukaryota</taxon>
        <taxon>Metazoa</taxon>
        <taxon>Spiralia</taxon>
        <taxon>Gnathifera</taxon>
        <taxon>Rotifera</taxon>
        <taxon>Eurotatoria</taxon>
        <taxon>Bdelloidea</taxon>
        <taxon>Philodinida</taxon>
        <taxon>Philodinidae</taxon>
        <taxon>Rotaria</taxon>
    </lineage>
</organism>
<feature type="coiled-coil region" evidence="1">
    <location>
        <begin position="109"/>
        <end position="143"/>
    </location>
</feature>
<reference evidence="3" key="1">
    <citation type="submission" date="2021-02" db="EMBL/GenBank/DDBJ databases">
        <authorList>
            <person name="Nowell W R."/>
        </authorList>
    </citation>
    <scope>NUCLEOTIDE SEQUENCE</scope>
</reference>
<protein>
    <submittedName>
        <fullName evidence="3">Uncharacterized protein</fullName>
    </submittedName>
</protein>
<evidence type="ECO:0000313" key="3">
    <source>
        <dbReference type="EMBL" id="CAF4335706.1"/>
    </source>
</evidence>
<feature type="compositionally biased region" description="Low complexity" evidence="2">
    <location>
        <begin position="38"/>
        <end position="47"/>
    </location>
</feature>
<proteinExistence type="predicted"/>
<sequence>MFKPLIKKVREKSNNPSILPENSSDEANDNIPKDHKNSSNQENSSSSRAHRRSDSIVQQTLTNKSRPSSISKESDNNEAAVKSLSNVFSAVIQEPISIDNYVQVLKSWMDAKEEILQQKDDSIQSLLKETVNLQNELTLMKSQFADFQNSKEKNTNDNTVKVPYLQKQIDSLRSDNENLKLTIKSLRAQLSDVEAERDDLLIKSTDVSTLKSNDNLQKQLAKQIVESEQQKIEIENLRQALIERDAIIEQQDKRLLVDHDTQAIQTDEDKSFVQVLAEPDVDTIGKLQIELDEKNRVSPQQ</sequence>
<dbReference type="AlphaFoldDB" id="A0A8S2UBT1"/>